<dbReference type="GO" id="GO:0031390">
    <property type="term" value="C:Ctf18 RFC-like complex"/>
    <property type="evidence" value="ECO:0007669"/>
    <property type="project" value="TreeGrafter"/>
</dbReference>
<dbReference type="CDD" id="cd00009">
    <property type="entry name" value="AAA"/>
    <property type="match status" value="1"/>
</dbReference>
<dbReference type="AlphaFoldDB" id="A0A0J9XJU8"/>
<comment type="caution">
    <text evidence="10">The sequence shown here is derived from an EMBL/GenBank/DDBJ whole genome shotgun (WGS) entry which is preliminary data.</text>
</comment>
<dbReference type="Pfam" id="PF08542">
    <property type="entry name" value="Rep_fac_C"/>
    <property type="match status" value="1"/>
</dbReference>
<dbReference type="EMBL" id="CCBN010000023">
    <property type="protein sequence ID" value="CDO57574.1"/>
    <property type="molecule type" value="Genomic_DNA"/>
</dbReference>
<dbReference type="SMART" id="SM00382">
    <property type="entry name" value="AAA"/>
    <property type="match status" value="1"/>
</dbReference>
<dbReference type="GO" id="GO:0003689">
    <property type="term" value="F:DNA clamp loader activity"/>
    <property type="evidence" value="ECO:0007669"/>
    <property type="project" value="TreeGrafter"/>
</dbReference>
<gene>
    <name evidence="10" type="ORF">BN980_GECA23s00318g</name>
    <name evidence="11" type="ORF">DV451_003151</name>
</gene>
<feature type="domain" description="AAA+ ATPase" evidence="9">
    <location>
        <begin position="67"/>
        <end position="208"/>
    </location>
</feature>
<dbReference type="SUPFAM" id="SSF48019">
    <property type="entry name" value="post-AAA+ oligomerization domain-like"/>
    <property type="match status" value="1"/>
</dbReference>
<dbReference type="InterPro" id="IPR047854">
    <property type="entry name" value="RFC_lid"/>
</dbReference>
<reference evidence="11" key="2">
    <citation type="journal article" date="2020" name="Front. Microbiol.">
        <title>Phenotypic and Genetic Characterization of the Cheese Ripening Yeast Geotrichum candidum.</title>
        <authorList>
            <person name="Perkins V."/>
            <person name="Vignola S."/>
            <person name="Lessard M.H."/>
            <person name="Plante P.L."/>
            <person name="Corbeil J."/>
            <person name="Dugat-Bony E."/>
            <person name="Frenette M."/>
            <person name="Labrie S."/>
        </authorList>
    </citation>
    <scope>NUCLEOTIDE SEQUENCE</scope>
    <source>
        <strain evidence="11">LMA-70</strain>
    </source>
</reference>
<reference evidence="11" key="3">
    <citation type="submission" date="2020-01" db="EMBL/GenBank/DDBJ databases">
        <authorList>
            <person name="Perkins V."/>
            <person name="Lessard M.-H."/>
            <person name="Dugat-Bony E."/>
            <person name="Frenette M."/>
            <person name="Labrie S."/>
        </authorList>
    </citation>
    <scope>NUCLEOTIDE SEQUENCE</scope>
    <source>
        <strain evidence="11">LMA-70</strain>
    </source>
</reference>
<dbReference type="GO" id="GO:0031391">
    <property type="term" value="C:Elg1 RFC-like complex"/>
    <property type="evidence" value="ECO:0007669"/>
    <property type="project" value="TreeGrafter"/>
</dbReference>
<dbReference type="Proteomes" id="UP000242525">
    <property type="component" value="Unassembled WGS sequence"/>
</dbReference>
<keyword evidence="4" id="KW-0547">Nucleotide-binding</keyword>
<dbReference type="EMBL" id="QQZK01000065">
    <property type="protein sequence ID" value="KAF5099017.1"/>
    <property type="molecule type" value="Genomic_DNA"/>
</dbReference>
<evidence type="ECO:0000256" key="4">
    <source>
        <dbReference type="ARBA" id="ARBA00022741"/>
    </source>
</evidence>
<dbReference type="InterPro" id="IPR003959">
    <property type="entry name" value="ATPase_AAA_core"/>
</dbReference>
<dbReference type="InterPro" id="IPR050238">
    <property type="entry name" value="DNA_Rep/Repair_Clamp_Loader"/>
</dbReference>
<dbReference type="Proteomes" id="UP000750522">
    <property type="component" value="Unassembled WGS sequence"/>
</dbReference>
<dbReference type="STRING" id="1173061.A0A0J9XJU8"/>
<dbReference type="Gene3D" id="3.40.50.300">
    <property type="entry name" value="P-loop containing nucleotide triphosphate hydrolases"/>
    <property type="match status" value="1"/>
</dbReference>
<evidence type="ECO:0000259" key="9">
    <source>
        <dbReference type="SMART" id="SM00382"/>
    </source>
</evidence>
<sequence length="381" mass="41290">MTTDEINSKGKGSKVFGSSANNSTNASASSKDDSLPWVEKYRPTTLDEVTGQENIISTIRQFIVNKRVPHMLFYGPPGTGKTTTILAIARELFGAKNMKNMVLELNASDDRGIDVVRNQIKTFASTKQMFASGGAVGNSATNSNDFFKLVILDEADAMTNTAQNALRRIIEKYTTHTRFCIIANYAHKINPALLSRCTKFRFSPLSEEAIAKRLEVVVESEQIQIDQAALKALLKLSKGDMRKALNVLQPCKAALTELPGEAVMDGAHPSSITEEMVYDCVGSPQPADIQAILDYILKSDWTTALRSITSLKAAKGLALVDILQGISDLFEDYELAPAAKIFLLEGLAEVEFRLASGGNEKIHTSAAIGVVKSALDIQAAA</sequence>
<dbReference type="FunFam" id="1.20.272.10:FF:000004">
    <property type="entry name" value="Replication factor C subunit 5"/>
    <property type="match status" value="1"/>
</dbReference>
<dbReference type="GO" id="GO:0003677">
    <property type="term" value="F:DNA binding"/>
    <property type="evidence" value="ECO:0007669"/>
    <property type="project" value="InterPro"/>
</dbReference>
<dbReference type="InterPro" id="IPR008921">
    <property type="entry name" value="DNA_pol3_clamp-load_cplx_C"/>
</dbReference>
<organism evidence="10 12">
    <name type="scientific">Geotrichum candidum</name>
    <name type="common">Oospora lactis</name>
    <name type="synonym">Dipodascus geotrichum</name>
    <dbReference type="NCBI Taxonomy" id="1173061"/>
    <lineage>
        <taxon>Eukaryota</taxon>
        <taxon>Fungi</taxon>
        <taxon>Dikarya</taxon>
        <taxon>Ascomycota</taxon>
        <taxon>Saccharomycotina</taxon>
        <taxon>Dipodascomycetes</taxon>
        <taxon>Dipodascales</taxon>
        <taxon>Dipodascaceae</taxon>
        <taxon>Geotrichum</taxon>
    </lineage>
</organism>
<reference evidence="10 12" key="1">
    <citation type="submission" date="2014-03" db="EMBL/GenBank/DDBJ databases">
        <authorList>
            <person name="Casaregola S."/>
        </authorList>
    </citation>
    <scope>NUCLEOTIDE SEQUENCE [LARGE SCALE GENOMIC DNA]</scope>
    <source>
        <strain evidence="10 12">CLIB 918</strain>
    </source>
</reference>
<dbReference type="PANTHER" id="PTHR11669">
    <property type="entry name" value="REPLICATION FACTOR C / DNA POLYMERASE III GAMMA-TAU SUBUNIT"/>
    <property type="match status" value="1"/>
</dbReference>
<protein>
    <recommendedName>
        <fullName evidence="7">Replication factor C subunit 3</fullName>
    </recommendedName>
</protein>
<evidence type="ECO:0000256" key="5">
    <source>
        <dbReference type="ARBA" id="ARBA00022840"/>
    </source>
</evidence>
<comment type="subcellular location">
    <subcellularLocation>
        <location evidence="1">Nucleus</location>
    </subcellularLocation>
</comment>
<evidence type="ECO:0000256" key="8">
    <source>
        <dbReference type="SAM" id="MobiDB-lite"/>
    </source>
</evidence>
<evidence type="ECO:0000256" key="1">
    <source>
        <dbReference type="ARBA" id="ARBA00004123"/>
    </source>
</evidence>
<comment type="similarity">
    <text evidence="2">Belongs to the activator 1 small subunits family.</text>
</comment>
<dbReference type="GO" id="GO:0031389">
    <property type="term" value="C:Rad17 RFC-like complex"/>
    <property type="evidence" value="ECO:0007669"/>
    <property type="project" value="TreeGrafter"/>
</dbReference>
<feature type="compositionally biased region" description="Low complexity" evidence="8">
    <location>
        <begin position="9"/>
        <end position="29"/>
    </location>
</feature>
<evidence type="ECO:0000313" key="10">
    <source>
        <dbReference type="EMBL" id="CDO57574.1"/>
    </source>
</evidence>
<dbReference type="Gene3D" id="1.20.272.10">
    <property type="match status" value="1"/>
</dbReference>
<keyword evidence="3" id="KW-0235">DNA replication</keyword>
<proteinExistence type="inferred from homology"/>
<dbReference type="InterPro" id="IPR003593">
    <property type="entry name" value="AAA+_ATPase"/>
</dbReference>
<evidence type="ECO:0000256" key="6">
    <source>
        <dbReference type="ARBA" id="ARBA00023242"/>
    </source>
</evidence>
<dbReference type="Pfam" id="PF00004">
    <property type="entry name" value="AAA"/>
    <property type="match status" value="1"/>
</dbReference>
<keyword evidence="5" id="KW-0067">ATP-binding</keyword>
<evidence type="ECO:0000313" key="11">
    <source>
        <dbReference type="EMBL" id="KAF5099017.1"/>
    </source>
</evidence>
<dbReference type="GO" id="GO:0005524">
    <property type="term" value="F:ATP binding"/>
    <property type="evidence" value="ECO:0007669"/>
    <property type="project" value="UniProtKB-KW"/>
</dbReference>
<keyword evidence="12" id="KW-1185">Reference proteome</keyword>
<evidence type="ECO:0000256" key="3">
    <source>
        <dbReference type="ARBA" id="ARBA00022705"/>
    </source>
</evidence>
<dbReference type="PANTHER" id="PTHR11669:SF9">
    <property type="entry name" value="REPLICATION FACTOR C SUBUNIT 5"/>
    <property type="match status" value="1"/>
</dbReference>
<feature type="region of interest" description="Disordered" evidence="8">
    <location>
        <begin position="1"/>
        <end position="34"/>
    </location>
</feature>
<dbReference type="FunFam" id="1.10.8.60:FF:000028">
    <property type="entry name" value="Replication factor C subunit 5"/>
    <property type="match status" value="1"/>
</dbReference>
<dbReference type="GO" id="GO:0006281">
    <property type="term" value="P:DNA repair"/>
    <property type="evidence" value="ECO:0007669"/>
    <property type="project" value="TreeGrafter"/>
</dbReference>
<name>A0A0J9XJU8_GEOCN</name>
<dbReference type="CDD" id="cd18140">
    <property type="entry name" value="HLD_clamp_RFC"/>
    <property type="match status" value="1"/>
</dbReference>
<dbReference type="GO" id="GO:0005663">
    <property type="term" value="C:DNA replication factor C complex"/>
    <property type="evidence" value="ECO:0007669"/>
    <property type="project" value="TreeGrafter"/>
</dbReference>
<dbReference type="InterPro" id="IPR027417">
    <property type="entry name" value="P-loop_NTPase"/>
</dbReference>
<evidence type="ECO:0000256" key="2">
    <source>
        <dbReference type="ARBA" id="ARBA00005378"/>
    </source>
</evidence>
<dbReference type="FunFam" id="3.40.50.300:FF:000129">
    <property type="entry name" value="Replication factor C subunit 5"/>
    <property type="match status" value="1"/>
</dbReference>
<dbReference type="GO" id="GO:0006271">
    <property type="term" value="P:DNA strand elongation involved in DNA replication"/>
    <property type="evidence" value="ECO:0007669"/>
    <property type="project" value="UniProtKB-ARBA"/>
</dbReference>
<dbReference type="Gene3D" id="1.10.8.60">
    <property type="match status" value="1"/>
</dbReference>
<dbReference type="SUPFAM" id="SSF52540">
    <property type="entry name" value="P-loop containing nucleoside triphosphate hydrolases"/>
    <property type="match status" value="1"/>
</dbReference>
<accession>A0A0J9XJU8</accession>
<keyword evidence="6" id="KW-0539">Nucleus</keyword>
<evidence type="ECO:0000313" key="12">
    <source>
        <dbReference type="Proteomes" id="UP000242525"/>
    </source>
</evidence>
<dbReference type="OrthoDB" id="4199794at2759"/>
<dbReference type="InterPro" id="IPR013748">
    <property type="entry name" value="Rep_factorC_C"/>
</dbReference>
<evidence type="ECO:0000256" key="7">
    <source>
        <dbReference type="ARBA" id="ARBA00070184"/>
    </source>
</evidence>
<dbReference type="GO" id="GO:0016887">
    <property type="term" value="F:ATP hydrolysis activity"/>
    <property type="evidence" value="ECO:0007669"/>
    <property type="project" value="InterPro"/>
</dbReference>
<dbReference type="NCBIfam" id="NF001679">
    <property type="entry name" value="PRK00440.1"/>
    <property type="match status" value="1"/>
</dbReference>